<evidence type="ECO:0000256" key="1">
    <source>
        <dbReference type="ARBA" id="ARBA00004651"/>
    </source>
</evidence>
<evidence type="ECO:0000256" key="3">
    <source>
        <dbReference type="ARBA" id="ARBA00022692"/>
    </source>
</evidence>
<dbReference type="NCBIfam" id="TIGR02454">
    <property type="entry name" value="ECF_T_CbiQ"/>
    <property type="match status" value="1"/>
</dbReference>
<evidence type="ECO:0000256" key="4">
    <source>
        <dbReference type="ARBA" id="ARBA00022989"/>
    </source>
</evidence>
<feature type="transmembrane region" description="Helical" evidence="6">
    <location>
        <begin position="66"/>
        <end position="86"/>
    </location>
</feature>
<feature type="transmembrane region" description="Helical" evidence="6">
    <location>
        <begin position="116"/>
        <end position="134"/>
    </location>
</feature>
<dbReference type="PANTHER" id="PTHR43723:SF1">
    <property type="entry name" value="COBALT TRANSPORT PROTEIN CBIQ"/>
    <property type="match status" value="1"/>
</dbReference>
<keyword evidence="3 6" id="KW-0812">Transmembrane</keyword>
<feature type="transmembrane region" description="Helical" evidence="6">
    <location>
        <begin position="238"/>
        <end position="258"/>
    </location>
</feature>
<protein>
    <submittedName>
        <fullName evidence="7">Cobalt ECF transporter T component CbiQ</fullName>
    </submittedName>
</protein>
<evidence type="ECO:0000256" key="6">
    <source>
        <dbReference type="SAM" id="Phobius"/>
    </source>
</evidence>
<dbReference type="Pfam" id="PF02361">
    <property type="entry name" value="CbiQ"/>
    <property type="match status" value="1"/>
</dbReference>
<keyword evidence="8" id="KW-1185">Reference proteome</keyword>
<dbReference type="InterPro" id="IPR052770">
    <property type="entry name" value="Cobalt_transport_CbiQ"/>
</dbReference>
<dbReference type="PANTHER" id="PTHR43723">
    <property type="entry name" value="COBALT TRANSPORT PROTEIN CBIQ"/>
    <property type="match status" value="1"/>
</dbReference>
<keyword evidence="5 6" id="KW-0472">Membrane</keyword>
<dbReference type="EMBL" id="CP137640">
    <property type="protein sequence ID" value="WVX81840.1"/>
    <property type="molecule type" value="Genomic_DNA"/>
</dbReference>
<evidence type="ECO:0000256" key="5">
    <source>
        <dbReference type="ARBA" id="ARBA00023136"/>
    </source>
</evidence>
<reference evidence="7 8" key="1">
    <citation type="submission" date="2023-10" db="EMBL/GenBank/DDBJ databases">
        <title>Niallia locisalis sp.nov. isolated from a salt pond sample.</title>
        <authorList>
            <person name="Li X.-J."/>
            <person name="Dong L."/>
        </authorList>
    </citation>
    <scope>NUCLEOTIDE SEQUENCE [LARGE SCALE GENOMIC DNA]</scope>
    <source>
        <strain evidence="7 8">DSM 29761</strain>
    </source>
</reference>
<feature type="transmembrane region" description="Helical" evidence="6">
    <location>
        <begin position="191"/>
        <end position="208"/>
    </location>
</feature>
<gene>
    <name evidence="7" type="primary">cbiQ</name>
    <name evidence="7" type="ORF">R4Z09_01990</name>
</gene>
<evidence type="ECO:0000256" key="2">
    <source>
        <dbReference type="ARBA" id="ARBA00022475"/>
    </source>
</evidence>
<keyword evidence="2" id="KW-1003">Cell membrane</keyword>
<name>A0ABZ2CDN2_9BACI</name>
<evidence type="ECO:0000313" key="8">
    <source>
        <dbReference type="Proteomes" id="UP001357223"/>
    </source>
</evidence>
<keyword evidence="4 6" id="KW-1133">Transmembrane helix</keyword>
<accession>A0ABZ2CDN2</accession>
<comment type="subcellular location">
    <subcellularLocation>
        <location evidence="1">Cell membrane</location>
        <topology evidence="1">Multi-pass membrane protein</topology>
    </subcellularLocation>
</comment>
<evidence type="ECO:0000313" key="7">
    <source>
        <dbReference type="EMBL" id="WVX81840.1"/>
    </source>
</evidence>
<dbReference type="InterPro" id="IPR012809">
    <property type="entry name" value="ECF_CbiQ"/>
</dbReference>
<dbReference type="RefSeq" id="WP_338450750.1">
    <property type="nucleotide sequence ID" value="NZ_CP137640.1"/>
</dbReference>
<organism evidence="7 8">
    <name type="scientific">Niallia oryzisoli</name>
    <dbReference type="NCBI Taxonomy" id="1737571"/>
    <lineage>
        <taxon>Bacteria</taxon>
        <taxon>Bacillati</taxon>
        <taxon>Bacillota</taxon>
        <taxon>Bacilli</taxon>
        <taxon>Bacillales</taxon>
        <taxon>Bacillaceae</taxon>
        <taxon>Niallia</taxon>
    </lineage>
</organism>
<dbReference type="Proteomes" id="UP001357223">
    <property type="component" value="Chromosome"/>
</dbReference>
<sequence length="261" mass="29814">MLLIDKYAYFNGLKRIHPIEKMFFAFSLLFFSLAVKDVIVSLATFSVMSLFILFGAKIPVNYLIKLLLLPFFFLLSGIVTILFSIADIDADMPNVIWSSSFISWNLYITSDSLTSAFQLFCIAMGSISCLYFLILTTPVHDILKVLRKLKIPQLLIEIMEITYRFIFVFLETTSSIYQAQNSRLGYRTKRQWLYSISLLISALFIGVFKRAKELTNAMESRAYANEMGYMDDGYNLSAASWLVISAILACLTIVYILWGGR</sequence>
<dbReference type="InterPro" id="IPR003339">
    <property type="entry name" value="ABC/ECF_trnsptr_transmembrane"/>
</dbReference>
<proteinExistence type="predicted"/>
<feature type="transmembrane region" description="Helical" evidence="6">
    <location>
        <begin position="23"/>
        <end position="54"/>
    </location>
</feature>
<dbReference type="CDD" id="cd16914">
    <property type="entry name" value="EcfT"/>
    <property type="match status" value="1"/>
</dbReference>